<keyword evidence="1" id="KW-0812">Transmembrane</keyword>
<reference evidence="4" key="1">
    <citation type="journal article" date="2015" name="Nature">
        <title>Complex archaea that bridge the gap between prokaryotes and eukaryotes.</title>
        <authorList>
            <person name="Spang A."/>
            <person name="Saw J.H."/>
            <person name="Jorgensen S.L."/>
            <person name="Zaremba-Niedzwiedzka K."/>
            <person name="Martijn J."/>
            <person name="Lind A.E."/>
            <person name="van Eijk R."/>
            <person name="Schleper C."/>
            <person name="Guy L."/>
            <person name="Ettema T.J."/>
        </authorList>
    </citation>
    <scope>NUCLEOTIDE SEQUENCE</scope>
</reference>
<dbReference type="GO" id="GO:0005886">
    <property type="term" value="C:plasma membrane"/>
    <property type="evidence" value="ECO:0007669"/>
    <property type="project" value="UniProtKB-SubCell"/>
</dbReference>
<dbReference type="Pfam" id="PF00028">
    <property type="entry name" value="Cadherin"/>
    <property type="match status" value="1"/>
</dbReference>
<dbReference type="PANTHER" id="PTHR24026">
    <property type="entry name" value="FAT ATYPICAL CADHERIN-RELATED"/>
    <property type="match status" value="1"/>
</dbReference>
<dbReference type="PROSITE" id="PS50268">
    <property type="entry name" value="CADHERIN_2"/>
    <property type="match status" value="1"/>
</dbReference>
<dbReference type="SMART" id="SM00112">
    <property type="entry name" value="CA"/>
    <property type="match status" value="1"/>
</dbReference>
<dbReference type="Gene3D" id="2.60.40.60">
    <property type="entry name" value="Cadherins"/>
    <property type="match status" value="1"/>
</dbReference>
<dbReference type="PANTHER" id="PTHR24026:SF126">
    <property type="entry name" value="PROTOCADHERIN FAT 4"/>
    <property type="match status" value="1"/>
</dbReference>
<name>A0A0F9CPY1_9ZZZZ</name>
<feature type="non-terminal residue" evidence="4">
    <location>
        <position position="151"/>
    </location>
</feature>
<dbReference type="AlphaFoldDB" id="A0A0F9CPY1"/>
<accession>A0A0F9CPY1</accession>
<proteinExistence type="predicted"/>
<organism evidence="4">
    <name type="scientific">marine sediment metagenome</name>
    <dbReference type="NCBI Taxonomy" id="412755"/>
    <lineage>
        <taxon>unclassified sequences</taxon>
        <taxon>metagenomes</taxon>
        <taxon>ecological metagenomes</taxon>
    </lineage>
</organism>
<evidence type="ECO:0000256" key="1">
    <source>
        <dbReference type="ARBA" id="ARBA00022692"/>
    </source>
</evidence>
<keyword evidence="2" id="KW-0472">Membrane</keyword>
<dbReference type="PRINTS" id="PR00205">
    <property type="entry name" value="CADHERIN"/>
</dbReference>
<dbReference type="GO" id="GO:0005509">
    <property type="term" value="F:calcium ion binding"/>
    <property type="evidence" value="ECO:0007669"/>
    <property type="project" value="InterPro"/>
</dbReference>
<evidence type="ECO:0000313" key="4">
    <source>
        <dbReference type="EMBL" id="KKL28482.1"/>
    </source>
</evidence>
<gene>
    <name evidence="4" type="ORF">LCGC14_2374680</name>
</gene>
<keyword evidence="2" id="KW-1133">Transmembrane helix</keyword>
<dbReference type="InterPro" id="IPR002126">
    <property type="entry name" value="Cadherin-like_dom"/>
</dbReference>
<comment type="caution">
    <text evidence="4">The sequence shown here is derived from an EMBL/GenBank/DDBJ whole genome shotgun (WGS) entry which is preliminary data.</text>
</comment>
<dbReference type="CDD" id="cd11304">
    <property type="entry name" value="Cadherin_repeat"/>
    <property type="match status" value="1"/>
</dbReference>
<dbReference type="SUPFAM" id="SSF49313">
    <property type="entry name" value="Cadherin-like"/>
    <property type="match status" value="1"/>
</dbReference>
<sequence>MALGARFSDGNGGTDIQTITVTVTDANDDPVITSDGGAATAGVNAAENQTAVTTVTATDVDTDTPTFTITGGADQAKFSVNLNSGVLAFVAAPDFEVPTDVGANNTYVVEVTASDGNGGTDIQTITVTVTDANDNPVITSNGGGETAGVNA</sequence>
<evidence type="ECO:0000259" key="3">
    <source>
        <dbReference type="PROSITE" id="PS50268"/>
    </source>
</evidence>
<dbReference type="EMBL" id="LAZR01035082">
    <property type="protein sequence ID" value="KKL28482.1"/>
    <property type="molecule type" value="Genomic_DNA"/>
</dbReference>
<dbReference type="InterPro" id="IPR015919">
    <property type="entry name" value="Cadherin-like_sf"/>
</dbReference>
<evidence type="ECO:0000256" key="2">
    <source>
        <dbReference type="ARBA" id="ARBA00022989"/>
    </source>
</evidence>
<dbReference type="GO" id="GO:0007156">
    <property type="term" value="P:homophilic cell adhesion via plasma membrane adhesion molecules"/>
    <property type="evidence" value="ECO:0007669"/>
    <property type="project" value="InterPro"/>
</dbReference>
<feature type="domain" description="Cadherin" evidence="3">
    <location>
        <begin position="50"/>
        <end position="138"/>
    </location>
</feature>
<protein>
    <recommendedName>
        <fullName evidence="3">Cadherin domain-containing protein</fullName>
    </recommendedName>
</protein>